<keyword evidence="1" id="KW-0112">Calmodulin-binding</keyword>
<dbReference type="InterPro" id="IPR000219">
    <property type="entry name" value="DH_dom"/>
</dbReference>
<feature type="region of interest" description="Disordered" evidence="3">
    <location>
        <begin position="973"/>
        <end position="1016"/>
    </location>
</feature>
<evidence type="ECO:0000259" key="4">
    <source>
        <dbReference type="PROSITE" id="PS50003"/>
    </source>
</evidence>
<evidence type="ECO:0000256" key="1">
    <source>
        <dbReference type="ARBA" id="ARBA00022860"/>
    </source>
</evidence>
<keyword evidence="7" id="KW-1185">Reference proteome</keyword>
<protein>
    <submittedName>
        <fullName evidence="6">Ras-specific guanine nucleotide-releasing factor 2-like</fullName>
    </submittedName>
</protein>
<feature type="coiled-coil region" evidence="2">
    <location>
        <begin position="683"/>
        <end position="710"/>
    </location>
</feature>
<feature type="region of interest" description="Disordered" evidence="3">
    <location>
        <begin position="145"/>
        <end position="243"/>
    </location>
</feature>
<dbReference type="InterPro" id="IPR035899">
    <property type="entry name" value="DBL_dom_sf"/>
</dbReference>
<dbReference type="PROSITE" id="PS50010">
    <property type="entry name" value="DH_2"/>
    <property type="match status" value="1"/>
</dbReference>
<dbReference type="Gramene" id="OE9A044364T1">
    <property type="protein sequence ID" value="OE9A044364C1"/>
    <property type="gene ID" value="OE9A044364"/>
</dbReference>
<evidence type="ECO:0000259" key="5">
    <source>
        <dbReference type="PROSITE" id="PS50010"/>
    </source>
</evidence>
<sequence length="1016" mass="111799">METPRPARNAIRVQLLCTFTLKWRKEGSKEFQFRTETEAECQTWVHAISGARYSSLVNDKEQLEQKYLHLSQIIESESTAKWQYSRQCDELSLEIEKLRREICLLKRQESRSNHFRLVLAKSAALVDTLLRQPVVAAAAAAQQQPPAAAAEAHERDLKRMSQADEQRQQQQQPHEEEDDERPSELRARSADWGGVTARTRPLHGPRSGAAGLSLPLAGRSSCSPGALSEQDVSTGGGGGGCGGQRAAVAAAGGGGRSAAVLLRARSMEQEQAEQEAAVRRARRCSQAGGPGRYRLFGQQVGGAPARRLLQMAGAASFDVGTSGRLLVQPTGPSRHRGLLGGPRAALAGQGGGTATPLEDGRPSASLLNLLYGSGSAAAAAAGGGGGGGEFNSSAAGDHLNSSQRSLIEFYQAQIARSQAFKSLVSSADDKTGAGGAGNGIPLANASLSSELRDAVEALNKGLLLSDCLLEVEGSEELRKIKKVQSFFRGWLCRRRWKQIVQEYIKSPHAESMRKRNNLVFKMVECEEEYVEQLTLLISAFLRPLKMAASSQRPALDHDELNSIFLNSETLLFLHQIFLKGLTARMESWPTLVLGDLFNMLLPMLTIYQEYVRNHHFSLQVLAECKQREQFSAILRRLEEKPQLNGRTLETFLTYPMHQIPRYIICLHEILAHTPHNHVERRSLYEAQTKLEELSRQMHDEVSETENIRQNLAIERMIINGCDILLDVNQVFVRQGVLLQVDISSYYNHHHAGSNHHHHKSSKSRLSNSFGVYRFGGGPIGGSGSSGSGRAPQIAEAPESENHRGGLFNNYFASITGHHHHHSSGVGGGGNSSSSSNYHHAGEHRELVHQCFLFTNHLILCTRTKEGKLRLLEVNEGLVFVFACFSLARRGAVRLLPVAKLARLEFRRNSSAPRPTWRGPRGREFIISRGAHSRTGRRHSGMSLGLEEIEKQKMGKAASLVLVRVLAAARTPTVRPEQSRGTFAADVRVPSVLSEKSHSSRAYPKLHDDDDDETPLR</sequence>
<dbReference type="AlphaFoldDB" id="A0A8S0TS26"/>
<dbReference type="Gene3D" id="1.20.900.10">
    <property type="entry name" value="Dbl homology (DH) domain"/>
    <property type="match status" value="1"/>
</dbReference>
<dbReference type="SMART" id="SM00325">
    <property type="entry name" value="RhoGEF"/>
    <property type="match status" value="1"/>
</dbReference>
<reference evidence="6 7" key="1">
    <citation type="submission" date="2019-12" db="EMBL/GenBank/DDBJ databases">
        <authorList>
            <person name="Alioto T."/>
            <person name="Alioto T."/>
            <person name="Gomez Garrido J."/>
        </authorList>
    </citation>
    <scope>NUCLEOTIDE SEQUENCE [LARGE SCALE GENOMIC DNA]</scope>
</reference>
<feature type="domain" description="DH" evidence="5">
    <location>
        <begin position="514"/>
        <end position="700"/>
    </location>
</feature>
<dbReference type="InterPro" id="IPR000048">
    <property type="entry name" value="IQ_motif_EF-hand-BS"/>
</dbReference>
<dbReference type="GO" id="GO:0005085">
    <property type="term" value="F:guanyl-nucleotide exchange factor activity"/>
    <property type="evidence" value="ECO:0007669"/>
    <property type="project" value="InterPro"/>
</dbReference>
<dbReference type="Proteomes" id="UP000594638">
    <property type="component" value="Unassembled WGS sequence"/>
</dbReference>
<dbReference type="GO" id="GO:0005516">
    <property type="term" value="F:calmodulin binding"/>
    <property type="evidence" value="ECO:0007669"/>
    <property type="project" value="UniProtKB-KW"/>
</dbReference>
<evidence type="ECO:0000256" key="3">
    <source>
        <dbReference type="SAM" id="MobiDB-lite"/>
    </source>
</evidence>
<gene>
    <name evidence="6" type="ORF">OLEA9_A044364</name>
</gene>
<feature type="region of interest" description="Disordered" evidence="3">
    <location>
        <begin position="780"/>
        <end position="800"/>
    </location>
</feature>
<dbReference type="InterPro" id="IPR001849">
    <property type="entry name" value="PH_domain"/>
</dbReference>
<feature type="region of interest" description="Disordered" evidence="3">
    <location>
        <begin position="818"/>
        <end position="838"/>
    </location>
</feature>
<dbReference type="PROSITE" id="PS50003">
    <property type="entry name" value="PH_DOMAIN"/>
    <property type="match status" value="1"/>
</dbReference>
<dbReference type="OrthoDB" id="10254377at2759"/>
<name>A0A8S0TS26_OLEEU</name>
<feature type="domain" description="PH" evidence="4">
    <location>
        <begin position="1"/>
        <end position="53"/>
    </location>
</feature>
<dbReference type="PROSITE" id="PS50096">
    <property type="entry name" value="IQ"/>
    <property type="match status" value="1"/>
</dbReference>
<dbReference type="GO" id="GO:0005737">
    <property type="term" value="C:cytoplasm"/>
    <property type="evidence" value="ECO:0007669"/>
    <property type="project" value="TreeGrafter"/>
</dbReference>
<evidence type="ECO:0000256" key="2">
    <source>
        <dbReference type="SAM" id="Coils"/>
    </source>
</evidence>
<keyword evidence="2" id="KW-0175">Coiled coil</keyword>
<dbReference type="Pfam" id="PF00621">
    <property type="entry name" value="RhoGEF"/>
    <property type="match status" value="1"/>
</dbReference>
<feature type="compositionally biased region" description="Basic and acidic residues" evidence="3">
    <location>
        <begin position="151"/>
        <end position="167"/>
    </location>
</feature>
<comment type="caution">
    <text evidence="6">The sequence shown here is derived from an EMBL/GenBank/DDBJ whole genome shotgun (WGS) entry which is preliminary data.</text>
</comment>
<evidence type="ECO:0000313" key="7">
    <source>
        <dbReference type="Proteomes" id="UP000594638"/>
    </source>
</evidence>
<dbReference type="PANTHER" id="PTHR12673:SF159">
    <property type="entry name" value="LD03170P"/>
    <property type="match status" value="1"/>
</dbReference>
<accession>A0A8S0TS26</accession>
<dbReference type="InterPro" id="IPR051092">
    <property type="entry name" value="FYVE_RhoGEF_PH"/>
</dbReference>
<dbReference type="CDD" id="cd00160">
    <property type="entry name" value="RhoGEF"/>
    <property type="match status" value="1"/>
</dbReference>
<dbReference type="PANTHER" id="PTHR12673">
    <property type="entry name" value="FACIOGENITAL DYSPLASIA PROTEIN"/>
    <property type="match status" value="1"/>
</dbReference>
<proteinExistence type="predicted"/>
<dbReference type="EMBL" id="CACTIH010007260">
    <property type="protein sequence ID" value="CAA3006359.1"/>
    <property type="molecule type" value="Genomic_DNA"/>
</dbReference>
<feature type="compositionally biased region" description="Gly residues" evidence="3">
    <location>
        <begin position="234"/>
        <end position="243"/>
    </location>
</feature>
<dbReference type="SUPFAM" id="SSF48065">
    <property type="entry name" value="DBL homology domain (DH-domain)"/>
    <property type="match status" value="1"/>
</dbReference>
<dbReference type="SMART" id="SM00015">
    <property type="entry name" value="IQ"/>
    <property type="match status" value="1"/>
</dbReference>
<organism evidence="6 7">
    <name type="scientific">Olea europaea subsp. europaea</name>
    <dbReference type="NCBI Taxonomy" id="158383"/>
    <lineage>
        <taxon>Eukaryota</taxon>
        <taxon>Viridiplantae</taxon>
        <taxon>Streptophyta</taxon>
        <taxon>Embryophyta</taxon>
        <taxon>Tracheophyta</taxon>
        <taxon>Spermatophyta</taxon>
        <taxon>Magnoliopsida</taxon>
        <taxon>eudicotyledons</taxon>
        <taxon>Gunneridae</taxon>
        <taxon>Pentapetalae</taxon>
        <taxon>asterids</taxon>
        <taxon>lamiids</taxon>
        <taxon>Lamiales</taxon>
        <taxon>Oleaceae</taxon>
        <taxon>Oleeae</taxon>
        <taxon>Olea</taxon>
    </lineage>
</organism>
<evidence type="ECO:0000313" key="6">
    <source>
        <dbReference type="EMBL" id="CAA3006359.1"/>
    </source>
</evidence>